<dbReference type="Pfam" id="PF10225">
    <property type="entry name" value="NEMP"/>
    <property type="match status" value="1"/>
</dbReference>
<dbReference type="GO" id="GO:0005637">
    <property type="term" value="C:nuclear inner membrane"/>
    <property type="evidence" value="ECO:0007669"/>
    <property type="project" value="UniProtKB-SubCell"/>
</dbReference>
<dbReference type="GeneTree" id="ENSGT00390000002174"/>
<organism evidence="9 10">
    <name type="scientific">Catagonus wagneri</name>
    <name type="common">Chacoan peccary</name>
    <dbReference type="NCBI Taxonomy" id="51154"/>
    <lineage>
        <taxon>Eukaryota</taxon>
        <taxon>Metazoa</taxon>
        <taxon>Chordata</taxon>
        <taxon>Craniata</taxon>
        <taxon>Vertebrata</taxon>
        <taxon>Euteleostomi</taxon>
        <taxon>Mammalia</taxon>
        <taxon>Eutheria</taxon>
        <taxon>Laurasiatheria</taxon>
        <taxon>Artiodactyla</taxon>
        <taxon>Suina</taxon>
        <taxon>Tayassuidae</taxon>
        <taxon>Catagonus</taxon>
    </lineage>
</organism>
<reference evidence="9" key="2">
    <citation type="submission" date="2025-09" db="UniProtKB">
        <authorList>
            <consortium name="Ensembl"/>
        </authorList>
    </citation>
    <scope>IDENTIFICATION</scope>
</reference>
<feature type="signal peptide" evidence="8">
    <location>
        <begin position="1"/>
        <end position="18"/>
    </location>
</feature>
<protein>
    <submittedName>
        <fullName evidence="9">Uncharacterized protein</fullName>
    </submittedName>
</protein>
<comment type="similarity">
    <text evidence="2">Belongs to the NEMP family.</text>
</comment>
<feature type="chain" id="PRO_5034783345" evidence="8">
    <location>
        <begin position="19"/>
        <end position="156"/>
    </location>
</feature>
<evidence type="ECO:0000256" key="4">
    <source>
        <dbReference type="ARBA" id="ARBA00022729"/>
    </source>
</evidence>
<reference evidence="9" key="1">
    <citation type="submission" date="2025-08" db="UniProtKB">
        <authorList>
            <consortium name="Ensembl"/>
        </authorList>
    </citation>
    <scope>IDENTIFICATION</scope>
</reference>
<evidence type="ECO:0000256" key="5">
    <source>
        <dbReference type="ARBA" id="ARBA00022989"/>
    </source>
</evidence>
<dbReference type="Ensembl" id="ENSCWAT00000002110.1">
    <property type="protein sequence ID" value="ENSCWAP00000001927.1"/>
    <property type="gene ID" value="ENSCWAG00000001587.1"/>
</dbReference>
<sequence>MFLLAWTLRLLSLLLVYAGITGSQFAYTAMLLLLSARKLHSLLKAFSYVRRKMKNWFTSETLVVKCLSEDEYREQTGAATMQALEELRQGCRSPNFPSWLAVSRLQVPKKFADFVLGGSHLSPEEITLHEEQYGLEGAFLEEQLFNLRTPDSLPAH</sequence>
<accession>A0A8C3VUD2</accession>
<evidence type="ECO:0000256" key="2">
    <source>
        <dbReference type="ARBA" id="ARBA00005748"/>
    </source>
</evidence>
<dbReference type="AlphaFoldDB" id="A0A8C3VUD2"/>
<evidence type="ECO:0000256" key="6">
    <source>
        <dbReference type="ARBA" id="ARBA00023136"/>
    </source>
</evidence>
<dbReference type="PANTHER" id="PTHR13598:SF3">
    <property type="entry name" value="NUCLEAR ENVELOPE INTEGRAL MEMBRANE PROTEIN 2"/>
    <property type="match status" value="1"/>
</dbReference>
<evidence type="ECO:0000256" key="1">
    <source>
        <dbReference type="ARBA" id="ARBA00004575"/>
    </source>
</evidence>
<comment type="subcellular location">
    <subcellularLocation>
        <location evidence="1">Nucleus inner membrane</location>
        <topology evidence="1">Multi-pass membrane protein</topology>
        <orientation evidence="1">Nucleoplasmic side</orientation>
    </subcellularLocation>
</comment>
<keyword evidence="3" id="KW-0812">Transmembrane</keyword>
<keyword evidence="5" id="KW-1133">Transmembrane helix</keyword>
<proteinExistence type="inferred from homology"/>
<evidence type="ECO:0000313" key="10">
    <source>
        <dbReference type="Proteomes" id="UP000694540"/>
    </source>
</evidence>
<keyword evidence="10" id="KW-1185">Reference proteome</keyword>
<dbReference type="InterPro" id="IPR019358">
    <property type="entry name" value="NEMP_fam"/>
</dbReference>
<keyword evidence="7" id="KW-0539">Nucleus</keyword>
<dbReference type="Proteomes" id="UP000694540">
    <property type="component" value="Unplaced"/>
</dbReference>
<evidence type="ECO:0000313" key="9">
    <source>
        <dbReference type="Ensembl" id="ENSCWAP00000001927.1"/>
    </source>
</evidence>
<keyword evidence="4 8" id="KW-0732">Signal</keyword>
<name>A0A8C3VUD2_9CETA</name>
<evidence type="ECO:0000256" key="3">
    <source>
        <dbReference type="ARBA" id="ARBA00022692"/>
    </source>
</evidence>
<keyword evidence="6" id="KW-0472">Membrane</keyword>
<evidence type="ECO:0000256" key="8">
    <source>
        <dbReference type="SAM" id="SignalP"/>
    </source>
</evidence>
<dbReference type="PANTHER" id="PTHR13598">
    <property type="entry name" value="AT07567P-RELATED"/>
    <property type="match status" value="1"/>
</dbReference>
<evidence type="ECO:0000256" key="7">
    <source>
        <dbReference type="ARBA" id="ARBA00023242"/>
    </source>
</evidence>